<sequence>MPISHRGSLASSHGTGESHSQARYLEELEGFEVTEELSGFNSDDCEDDNGGGHRRQQQEGPGGAHFLNVGDTLSDIGRVVSQTEAGMDFTTNLEAPMEGVQRRAGGGRSTRSSVSAGGSDSYGRGGGGAGLGLVNGKPSPYEDMSMSRLADSYWRPDDQDGDNAHTRDGLGSMEFSTQSATGDAPADTVARGEEGGTASDSFLIHAHYGGGGGSNGQHQHRFGSFYSDSQYQQQQHRPVSAESGGGGSRPLPRRPESYHDGPSTSSYQQRPLPTFSSTNDSHSAAPPAAGTADDRLARLVARYSDDPRHQHQHVPAANGGDYYGESARSAIRDMSSNALSDDGNLPALPDTPEVHTAFTSIGRFSSASMRSDSRPAAPANGRNGMLSEPSIVERTRTALQQRIASSESPEARRGECGMADGSSYNEMRQRFLGGSGSQNQQQHSLAGAHQMLNQSIESLDHPNLGSQGSMSARDASLLSMGDAGDTEYFGNNGGGDDDDTRRFMRPIDGDSEYDEAGFGGGGGGQRVSSFGHSSLGGGATGEHFQPIEDADALFGDHFSDSSIGGGNGSSNPDFSDIIRDHERVFSDLFDSSDSEAEKEAPGPYDSTEAPASLFASSSSIVAEISRRQAAINKKKAKLSTWDGREATPDAMRRQERMYGVHARNPIEMQGKINSLGLEDHASDVSGLLPESEHSPRSRRTVPSPPPPPPSSGRVGRSNTGVSLAQLGRNYRPPLHSASGVSAFPVTPQSAPMQGAAFDALPPPTTPTTFISRDTRHGPSTRVLHQVPPFDPLSPPNGVQQLQQPTPDTLKFYGDADRRSRPVGPGGLQRRPVGPRSIDQSLGRSTVGKAANRPPMLDISRQSSSDHQRRNNARAAAQFAQATVVADERSSEDKPKDVAALAVQSDVSSHGLGSLFMDSLPVLDASRIGRSGNAQAPAAAANATPPPFHALSRILNSGGHTPRSPYSPRRGGGSQAVNSPSGNSSTQNTAAYVPFQDPTVDISNLPKYQDVDLKQHQQQQRGGSVRHYSPYRQHAMQQNAPDSAVSNLYSATPSEIRDVTSAQGSFAFRHNSQRRASPFAFDDDDGGGGGRSSEKSVPTVKYDSSATGHMTASLESLSLSDIGMEMEEEERSSLRSPPPVVSRNGGSYRSAAAVKGGEGPTLRDIYDLLKKTVSSIDAKQEQHIDDDGSLVNVVPRQLQSNQSHHPVLEYQRPAAPTPRRSRHFPSQYRDAAHSDSEDEERMRGGRSDTGAGQSRVRAYLQRYISESAIEQSYAAAAPPPPPPPAVAKEVDREEMGAEKLLVDLLSFVSGGGDGGHLEADLQSVLGRKLPPALAEKLRELAGVLAQATNSNASKQPAARERAEEVEQPIPAAVVVDEAVQTDDTTTQAIAAAAATGDVELRSELLRLQREILDKFDEYRAEVDQLRNEVRRSSSSHIRSPLSEEEVGPNDSVSVVAASRLSASVPNTARNRQRHMVQWLGRQQQPFTTPTKSVSHVGDRQQSPLARRHGRRQTETVEDIEDDDGGVGLGEPPKRMLATKAADDDDALSDSSTVIKMRSPVDAATLMGSHRKTAHRAVSPWDGHEDLLATREALDSMRNKQRAKDDGFARHVYGREMAQQLGATLAELQRVHAAQFHSSSSSYTYSSCPVCRALEAQNHDPYLFGRRAIAYRSMTTRQLQGLLNAYVAAMQEQDEEDVKTKARMSFTPTRAKSKTLPKKEEAAEPQASKVVGLLRDELDALSRRYYRLVDEFRRLDPSRVADQLRRRTMSRELKDLVDVLDVKGEQIAILAELHPEAVAAKDDYPASARAEKSRLSSTQRALQSARELQNALGDMY</sequence>
<dbReference type="EMBL" id="JANBVB010000009">
    <property type="protein sequence ID" value="KAJ2900203.1"/>
    <property type="molecule type" value="Genomic_DNA"/>
</dbReference>
<organism evidence="1 2">
    <name type="scientific">Coemansia aciculifera</name>
    <dbReference type="NCBI Taxonomy" id="417176"/>
    <lineage>
        <taxon>Eukaryota</taxon>
        <taxon>Fungi</taxon>
        <taxon>Fungi incertae sedis</taxon>
        <taxon>Zoopagomycota</taxon>
        <taxon>Kickxellomycotina</taxon>
        <taxon>Kickxellomycetes</taxon>
        <taxon>Kickxellales</taxon>
        <taxon>Kickxellaceae</taxon>
        <taxon>Coemansia</taxon>
    </lineage>
</organism>
<dbReference type="Proteomes" id="UP001139981">
    <property type="component" value="Unassembled WGS sequence"/>
</dbReference>
<evidence type="ECO:0000313" key="1">
    <source>
        <dbReference type="EMBL" id="KAJ2900203.1"/>
    </source>
</evidence>
<name>A0ACC1M923_9FUNG</name>
<proteinExistence type="predicted"/>
<accession>A0ACC1M923</accession>
<reference evidence="1" key="1">
    <citation type="submission" date="2022-07" db="EMBL/GenBank/DDBJ databases">
        <title>Phylogenomic reconstructions and comparative analyses of Kickxellomycotina fungi.</title>
        <authorList>
            <person name="Reynolds N.K."/>
            <person name="Stajich J.E."/>
            <person name="Barry K."/>
            <person name="Grigoriev I.V."/>
            <person name="Crous P."/>
            <person name="Smith M.E."/>
        </authorList>
    </citation>
    <scope>NUCLEOTIDE SEQUENCE</scope>
    <source>
        <strain evidence="1">CBS 190363</strain>
    </source>
</reference>
<comment type="caution">
    <text evidence="1">The sequence shown here is derived from an EMBL/GenBank/DDBJ whole genome shotgun (WGS) entry which is preliminary data.</text>
</comment>
<gene>
    <name evidence="1" type="ORF">IWW38_000623</name>
</gene>
<protein>
    <submittedName>
        <fullName evidence="1">Uncharacterized protein</fullName>
    </submittedName>
</protein>
<evidence type="ECO:0000313" key="2">
    <source>
        <dbReference type="Proteomes" id="UP001139981"/>
    </source>
</evidence>
<keyword evidence="2" id="KW-1185">Reference proteome</keyword>